<feature type="compositionally biased region" description="Basic residues" evidence="4">
    <location>
        <begin position="185"/>
        <end position="211"/>
    </location>
</feature>
<organism evidence="6 7">
    <name type="scientific">Desulforhopalus singaporensis</name>
    <dbReference type="NCBI Taxonomy" id="91360"/>
    <lineage>
        <taxon>Bacteria</taxon>
        <taxon>Pseudomonadati</taxon>
        <taxon>Thermodesulfobacteriota</taxon>
        <taxon>Desulfobulbia</taxon>
        <taxon>Desulfobulbales</taxon>
        <taxon>Desulfocapsaceae</taxon>
        <taxon>Desulforhopalus</taxon>
    </lineage>
</organism>
<dbReference type="OrthoDB" id="9794638at2"/>
<dbReference type="SMART" id="SM00903">
    <property type="entry name" value="Flavin_Reduct"/>
    <property type="match status" value="1"/>
</dbReference>
<evidence type="ECO:0000256" key="4">
    <source>
        <dbReference type="SAM" id="MobiDB-lite"/>
    </source>
</evidence>
<dbReference type="EMBL" id="FNJI01000011">
    <property type="protein sequence ID" value="SDP14350.1"/>
    <property type="molecule type" value="Genomic_DNA"/>
</dbReference>
<dbReference type="STRING" id="91360.SAMN05660330_01922"/>
<name>A0A1H0QAY0_9BACT</name>
<feature type="region of interest" description="Disordered" evidence="4">
    <location>
        <begin position="184"/>
        <end position="211"/>
    </location>
</feature>
<proteinExistence type="inferred from homology"/>
<evidence type="ECO:0000313" key="7">
    <source>
        <dbReference type="Proteomes" id="UP000199073"/>
    </source>
</evidence>
<protein>
    <submittedName>
        <fullName evidence="6">NADH-FMN oxidoreductase RutF, flavin reductase (DIM6/NTAB) family</fullName>
    </submittedName>
</protein>
<feature type="domain" description="Flavin reductase like" evidence="5">
    <location>
        <begin position="12"/>
        <end position="172"/>
    </location>
</feature>
<dbReference type="InterPro" id="IPR012349">
    <property type="entry name" value="Split_barrel_FMN-bd"/>
</dbReference>
<dbReference type="InterPro" id="IPR002563">
    <property type="entry name" value="Flavin_Rdtase-like_dom"/>
</dbReference>
<reference evidence="6 7" key="1">
    <citation type="submission" date="2016-10" db="EMBL/GenBank/DDBJ databases">
        <authorList>
            <person name="de Groot N.N."/>
        </authorList>
    </citation>
    <scope>NUCLEOTIDE SEQUENCE [LARGE SCALE GENOMIC DNA]</scope>
    <source>
        <strain evidence="6 7">DSM 12130</strain>
    </source>
</reference>
<sequence length="211" mass="23266">MSKRLFKGAVLFGPIPAVLVTTIDKEGRPNVFTVGWTGVACTHPPMVTVAVRKERLSYDNIRETGEFVINLTTREMLKITDFCGCRSGRKVDKLKHFGLEIEPGTDVAVPSLKKSPVALECKVKSVTELGSHDLFLAEIVRNKVEPSIIDANGKIDMAKAGLLAYCHGEYFGLGKRPLASFGHSVARRSTRKKGHGKKVQATRSYRGKKRK</sequence>
<evidence type="ECO:0000256" key="1">
    <source>
        <dbReference type="ARBA" id="ARBA00001917"/>
    </source>
</evidence>
<gene>
    <name evidence="6" type="ORF">SAMN05660330_01922</name>
</gene>
<evidence type="ECO:0000313" key="6">
    <source>
        <dbReference type="EMBL" id="SDP14350.1"/>
    </source>
</evidence>
<dbReference type="Proteomes" id="UP000199073">
    <property type="component" value="Unassembled WGS sequence"/>
</dbReference>
<evidence type="ECO:0000256" key="2">
    <source>
        <dbReference type="ARBA" id="ARBA00022630"/>
    </source>
</evidence>
<comment type="cofactor">
    <cofactor evidence="1">
        <name>FMN</name>
        <dbReference type="ChEBI" id="CHEBI:58210"/>
    </cofactor>
</comment>
<accession>A0A1H0QAY0</accession>
<dbReference type="RefSeq" id="WP_092222203.1">
    <property type="nucleotide sequence ID" value="NZ_FNJI01000011.1"/>
</dbReference>
<dbReference type="GO" id="GO:0016646">
    <property type="term" value="F:oxidoreductase activity, acting on the CH-NH group of donors, NAD or NADP as acceptor"/>
    <property type="evidence" value="ECO:0007669"/>
    <property type="project" value="UniProtKB-ARBA"/>
</dbReference>
<comment type="similarity">
    <text evidence="3">Belongs to the flavoredoxin family.</text>
</comment>
<dbReference type="AlphaFoldDB" id="A0A1H0QAY0"/>
<evidence type="ECO:0000259" key="5">
    <source>
        <dbReference type="SMART" id="SM00903"/>
    </source>
</evidence>
<dbReference type="PANTHER" id="PTHR43567:SF1">
    <property type="entry name" value="FLAVOREDOXIN"/>
    <property type="match status" value="1"/>
</dbReference>
<dbReference type="Gene3D" id="2.30.110.10">
    <property type="entry name" value="Electron Transport, Fmn-binding Protein, Chain A"/>
    <property type="match status" value="1"/>
</dbReference>
<dbReference type="InterPro" id="IPR052174">
    <property type="entry name" value="Flavoredoxin"/>
</dbReference>
<keyword evidence="2" id="KW-0285">Flavoprotein</keyword>
<evidence type="ECO:0000256" key="3">
    <source>
        <dbReference type="ARBA" id="ARBA00038054"/>
    </source>
</evidence>
<dbReference type="Pfam" id="PF01613">
    <property type="entry name" value="Flavin_Reduct"/>
    <property type="match status" value="1"/>
</dbReference>
<dbReference type="SUPFAM" id="SSF50475">
    <property type="entry name" value="FMN-binding split barrel"/>
    <property type="match status" value="1"/>
</dbReference>
<dbReference type="GO" id="GO:0010181">
    <property type="term" value="F:FMN binding"/>
    <property type="evidence" value="ECO:0007669"/>
    <property type="project" value="InterPro"/>
</dbReference>
<dbReference type="PANTHER" id="PTHR43567">
    <property type="entry name" value="FLAVOREDOXIN-RELATED-RELATED"/>
    <property type="match status" value="1"/>
</dbReference>
<keyword evidence="7" id="KW-1185">Reference proteome</keyword>